<dbReference type="EMBL" id="JAQQWI010000015">
    <property type="protein sequence ID" value="KAK8012266.1"/>
    <property type="molecule type" value="Genomic_DNA"/>
</dbReference>
<gene>
    <name evidence="2" type="ORF">PG991_009641</name>
</gene>
<reference evidence="2 3" key="1">
    <citation type="submission" date="2023-01" db="EMBL/GenBank/DDBJ databases">
        <title>Analysis of 21 Apiospora genomes using comparative genomics revels a genus with tremendous synthesis potential of carbohydrate active enzymes and secondary metabolites.</title>
        <authorList>
            <person name="Sorensen T."/>
        </authorList>
    </citation>
    <scope>NUCLEOTIDE SEQUENCE [LARGE SCALE GENOMIC DNA]</scope>
    <source>
        <strain evidence="2 3">CBS 20057</strain>
    </source>
</reference>
<dbReference type="Proteomes" id="UP001396898">
    <property type="component" value="Unassembled WGS sequence"/>
</dbReference>
<feature type="compositionally biased region" description="Basic and acidic residues" evidence="1">
    <location>
        <begin position="205"/>
        <end position="228"/>
    </location>
</feature>
<evidence type="ECO:0000256" key="1">
    <source>
        <dbReference type="SAM" id="MobiDB-lite"/>
    </source>
</evidence>
<evidence type="ECO:0000313" key="3">
    <source>
        <dbReference type="Proteomes" id="UP001396898"/>
    </source>
</evidence>
<organism evidence="2 3">
    <name type="scientific">Apiospora marii</name>
    <dbReference type="NCBI Taxonomy" id="335849"/>
    <lineage>
        <taxon>Eukaryota</taxon>
        <taxon>Fungi</taxon>
        <taxon>Dikarya</taxon>
        <taxon>Ascomycota</taxon>
        <taxon>Pezizomycotina</taxon>
        <taxon>Sordariomycetes</taxon>
        <taxon>Xylariomycetidae</taxon>
        <taxon>Amphisphaeriales</taxon>
        <taxon>Apiosporaceae</taxon>
        <taxon>Apiospora</taxon>
    </lineage>
</organism>
<comment type="caution">
    <text evidence="2">The sequence shown here is derived from an EMBL/GenBank/DDBJ whole genome shotgun (WGS) entry which is preliminary data.</text>
</comment>
<evidence type="ECO:0000313" key="2">
    <source>
        <dbReference type="EMBL" id="KAK8012266.1"/>
    </source>
</evidence>
<protein>
    <submittedName>
        <fullName evidence="2">Uncharacterized protein</fullName>
    </submittedName>
</protein>
<keyword evidence="3" id="KW-1185">Reference proteome</keyword>
<proteinExistence type="predicted"/>
<sequence>MSEELDGFLLPSIQLLKPYAVPAAAAPSLASHAAHLPRLAVHPDISQSRRRRRQLLGDRQRHAGWRRGVPPLCPHDELREVGELGQGVHERDQHLDLPLRLGDTGDDGVHREVAGGGVAAELEVDHAQGQRETRAVAVFRAVAVAVAFVFDVRNSLVFFQFPPFPPLQRQQQRHQLEIPDLLPPKRDGQPPRKRPVVDGAQRLPDVGHEGRGREAAQARARGRVEEGPERDAAAVLDPVVDLQVGRVPGHVDVLDVHALEGGQVDQLAQAGLVHGEDAGAAVQLAQGEGSRRDEAVVFVFLFVAVGSLGVLARELFEEAPVVVVALAVRGAGDGVDGEGQAQLAEAGGLGQQPGKPAGPARDVIVDVVHGELNQAREAREVLGAVQPAVLLGRRLVLVLLPGRDAQAQQAPGRVLGVLDAELADVLGRRLQGGEGSRG</sequence>
<name>A0ABR1RG69_9PEZI</name>
<feature type="region of interest" description="Disordered" evidence="1">
    <location>
        <begin position="180"/>
        <end position="228"/>
    </location>
</feature>
<accession>A0ABR1RG69</accession>